<organism evidence="2 3">
    <name type="scientific">Pseudoxanthobacter soli DSM 19599</name>
    <dbReference type="NCBI Taxonomy" id="1123029"/>
    <lineage>
        <taxon>Bacteria</taxon>
        <taxon>Pseudomonadati</taxon>
        <taxon>Pseudomonadota</taxon>
        <taxon>Alphaproteobacteria</taxon>
        <taxon>Hyphomicrobiales</taxon>
        <taxon>Segnochrobactraceae</taxon>
        <taxon>Pseudoxanthobacter</taxon>
    </lineage>
</organism>
<sequence>MKHDHDKPRRAEHQMSQSPASQSDLANKYKPIGIPVLNAVDTVKTKPAAKRADGHSAIIGRFESDSHH</sequence>
<reference evidence="2 3" key="1">
    <citation type="submission" date="2016-12" db="EMBL/GenBank/DDBJ databases">
        <authorList>
            <person name="Song W.-J."/>
            <person name="Kurnit D.M."/>
        </authorList>
    </citation>
    <scope>NUCLEOTIDE SEQUENCE [LARGE SCALE GENOMIC DNA]</scope>
    <source>
        <strain evidence="2 3">DSM 19599</strain>
    </source>
</reference>
<name>A0A1M7Z9P3_9HYPH</name>
<keyword evidence="3" id="KW-1185">Reference proteome</keyword>
<feature type="compositionally biased region" description="Polar residues" evidence="1">
    <location>
        <begin position="14"/>
        <end position="25"/>
    </location>
</feature>
<proteinExistence type="predicted"/>
<protein>
    <submittedName>
        <fullName evidence="2">Uncharacterized protein</fullName>
    </submittedName>
</protein>
<dbReference type="EMBL" id="FRXO01000001">
    <property type="protein sequence ID" value="SHO61522.1"/>
    <property type="molecule type" value="Genomic_DNA"/>
</dbReference>
<dbReference type="RefSeq" id="WP_073625825.1">
    <property type="nucleotide sequence ID" value="NZ_FRXO01000001.1"/>
</dbReference>
<dbReference type="Proteomes" id="UP000186406">
    <property type="component" value="Unassembled WGS sequence"/>
</dbReference>
<evidence type="ECO:0000313" key="3">
    <source>
        <dbReference type="Proteomes" id="UP000186406"/>
    </source>
</evidence>
<evidence type="ECO:0000256" key="1">
    <source>
        <dbReference type="SAM" id="MobiDB-lite"/>
    </source>
</evidence>
<gene>
    <name evidence="2" type="ORF">SAMN02745172_00799</name>
</gene>
<accession>A0A1M7Z9P3</accession>
<evidence type="ECO:0000313" key="2">
    <source>
        <dbReference type="EMBL" id="SHO61522.1"/>
    </source>
</evidence>
<feature type="region of interest" description="Disordered" evidence="1">
    <location>
        <begin position="1"/>
        <end position="25"/>
    </location>
</feature>
<feature type="compositionally biased region" description="Basic and acidic residues" evidence="1">
    <location>
        <begin position="1"/>
        <end position="13"/>
    </location>
</feature>
<dbReference type="AlphaFoldDB" id="A0A1M7Z9P3"/>